<protein>
    <recommendedName>
        <fullName evidence="10">Arginine--tRNA ligase</fullName>
        <ecNumber evidence="10">6.1.1.19</ecNumber>
    </recommendedName>
    <alternativeName>
        <fullName evidence="10">Arginyl-tRNA synthetase</fullName>
        <shortName evidence="10">ArgRS</shortName>
    </alternativeName>
</protein>
<reference evidence="14 15" key="1">
    <citation type="submission" date="2018-11" db="EMBL/GenBank/DDBJ databases">
        <title>Sequencing the genomes of 1000 actinobacteria strains.</title>
        <authorList>
            <person name="Klenk H.-P."/>
        </authorList>
    </citation>
    <scope>NUCLEOTIDE SEQUENCE [LARGE SCALE GENOMIC DNA]</scope>
    <source>
        <strain evidence="14 15">DSM 13521</strain>
    </source>
</reference>
<evidence type="ECO:0000259" key="13">
    <source>
        <dbReference type="SMART" id="SM01016"/>
    </source>
</evidence>
<dbReference type="PRINTS" id="PR01038">
    <property type="entry name" value="TRNASYNTHARG"/>
</dbReference>
<dbReference type="InterPro" id="IPR014729">
    <property type="entry name" value="Rossmann-like_a/b/a_fold"/>
</dbReference>
<evidence type="ECO:0000259" key="12">
    <source>
        <dbReference type="SMART" id="SM00836"/>
    </source>
</evidence>
<dbReference type="RefSeq" id="WP_123739132.1">
    <property type="nucleotide sequence ID" value="NZ_RKHQ01000001.1"/>
</dbReference>
<evidence type="ECO:0000256" key="9">
    <source>
        <dbReference type="ARBA" id="ARBA00049339"/>
    </source>
</evidence>
<comment type="subcellular location">
    <subcellularLocation>
        <location evidence="1 10">Cytoplasm</location>
    </subcellularLocation>
</comment>
<dbReference type="PANTHER" id="PTHR11956:SF5">
    <property type="entry name" value="ARGININE--TRNA LIGASE, CYTOPLASMIC"/>
    <property type="match status" value="1"/>
</dbReference>
<dbReference type="InterPro" id="IPR009080">
    <property type="entry name" value="tRNAsynth_Ia_anticodon-bd"/>
</dbReference>
<evidence type="ECO:0000256" key="8">
    <source>
        <dbReference type="ARBA" id="ARBA00023146"/>
    </source>
</evidence>
<dbReference type="PROSITE" id="PS00178">
    <property type="entry name" value="AA_TRNA_LIGASE_I"/>
    <property type="match status" value="1"/>
</dbReference>
<dbReference type="Pfam" id="PF03485">
    <property type="entry name" value="Arg_tRNA_synt_N"/>
    <property type="match status" value="1"/>
</dbReference>
<evidence type="ECO:0000256" key="4">
    <source>
        <dbReference type="ARBA" id="ARBA00022598"/>
    </source>
</evidence>
<dbReference type="SMART" id="SM00836">
    <property type="entry name" value="DALR_1"/>
    <property type="match status" value="1"/>
</dbReference>
<accession>A0A3N2DBE2</accession>
<keyword evidence="15" id="KW-1185">Reference proteome</keyword>
<dbReference type="EMBL" id="RKHQ01000001">
    <property type="protein sequence ID" value="ROR97032.1"/>
    <property type="molecule type" value="Genomic_DNA"/>
</dbReference>
<keyword evidence="4 10" id="KW-0436">Ligase</keyword>
<keyword evidence="3 10" id="KW-0963">Cytoplasm</keyword>
<dbReference type="Gene3D" id="1.10.730.10">
    <property type="entry name" value="Isoleucyl-tRNA Synthetase, Domain 1"/>
    <property type="match status" value="1"/>
</dbReference>
<dbReference type="Pfam" id="PF00750">
    <property type="entry name" value="tRNA-synt_1d"/>
    <property type="match status" value="1"/>
</dbReference>
<dbReference type="Gene3D" id="3.30.1360.70">
    <property type="entry name" value="Arginyl tRNA synthetase N-terminal domain"/>
    <property type="match status" value="1"/>
</dbReference>
<evidence type="ECO:0000256" key="6">
    <source>
        <dbReference type="ARBA" id="ARBA00022840"/>
    </source>
</evidence>
<dbReference type="Gene3D" id="3.40.50.620">
    <property type="entry name" value="HUPs"/>
    <property type="match status" value="1"/>
</dbReference>
<evidence type="ECO:0000256" key="2">
    <source>
        <dbReference type="ARBA" id="ARBA00005594"/>
    </source>
</evidence>
<feature type="short sequence motif" description="'HIGH' region" evidence="10">
    <location>
        <begin position="119"/>
        <end position="129"/>
    </location>
</feature>
<proteinExistence type="inferred from homology"/>
<name>A0A3N2DBE2_9MICO</name>
<evidence type="ECO:0000256" key="10">
    <source>
        <dbReference type="HAMAP-Rule" id="MF_00123"/>
    </source>
</evidence>
<dbReference type="InterPro" id="IPR035684">
    <property type="entry name" value="ArgRS_core"/>
</dbReference>
<dbReference type="FunFam" id="3.40.50.620:FF:000116">
    <property type="entry name" value="Arginine--tRNA ligase"/>
    <property type="match status" value="1"/>
</dbReference>
<dbReference type="PANTHER" id="PTHR11956">
    <property type="entry name" value="ARGINYL-TRNA SYNTHETASE"/>
    <property type="match status" value="1"/>
</dbReference>
<dbReference type="GO" id="GO:0004814">
    <property type="term" value="F:arginine-tRNA ligase activity"/>
    <property type="evidence" value="ECO:0007669"/>
    <property type="project" value="UniProtKB-UniRule"/>
</dbReference>
<dbReference type="AlphaFoldDB" id="A0A3N2DBE2"/>
<dbReference type="SMART" id="SM01016">
    <property type="entry name" value="Arg_tRNA_synt_N"/>
    <property type="match status" value="1"/>
</dbReference>
<comment type="catalytic activity">
    <reaction evidence="9 10">
        <text>tRNA(Arg) + L-arginine + ATP = L-arginyl-tRNA(Arg) + AMP + diphosphate</text>
        <dbReference type="Rhea" id="RHEA:20301"/>
        <dbReference type="Rhea" id="RHEA-COMP:9658"/>
        <dbReference type="Rhea" id="RHEA-COMP:9673"/>
        <dbReference type="ChEBI" id="CHEBI:30616"/>
        <dbReference type="ChEBI" id="CHEBI:32682"/>
        <dbReference type="ChEBI" id="CHEBI:33019"/>
        <dbReference type="ChEBI" id="CHEBI:78442"/>
        <dbReference type="ChEBI" id="CHEBI:78513"/>
        <dbReference type="ChEBI" id="CHEBI:456215"/>
        <dbReference type="EC" id="6.1.1.19"/>
    </reaction>
</comment>
<dbReference type="InterPro" id="IPR036695">
    <property type="entry name" value="Arg-tRNA-synth_N_sf"/>
</dbReference>
<dbReference type="NCBIfam" id="TIGR00456">
    <property type="entry name" value="argS"/>
    <property type="match status" value="1"/>
</dbReference>
<keyword evidence="5 10" id="KW-0547">Nucleotide-binding</keyword>
<keyword evidence="8 10" id="KW-0030">Aminoacyl-tRNA synthetase</keyword>
<gene>
    <name evidence="10" type="primary">argS</name>
    <name evidence="14" type="ORF">EDD28_1625</name>
</gene>
<feature type="domain" description="Arginyl tRNA synthetase N-terminal" evidence="13">
    <location>
        <begin position="6"/>
        <end position="84"/>
    </location>
</feature>
<sequence length="587" mass="63237">MLDPASVLSDRVSAAIDAAFDLPGQDPVLRPSQFADVQANAALALAKKVGVNPREAAARILANLDLSDVGDVEVSGPGFLNITVSPEWIQRQVAVLAADPRLGVPTQPSRVIPIDYSAPNVAKEMHVGHLRTTIVGDSLARTLERLGHRVIRQNHIGDWGTPFGMLIEHYLEVGGDSPEADLLRTDPNAFYQAARAKFEADETGPDGIGWAARARERVVRLQAKDPETIQIWLGMIGHSKEYFHRIYDELAVTLTDDDLAGESMYDPMLADVCDELVAKGLAVESDGALCVFPDGFTGRDDKPLPLIVRKSDGGYGYATTDLAAIRYRVRELGADEILYVVGASQNLHFRMVYATAEAAGWLTRDDGSRVTPIHVQIGSVLGDDGKILRTRAGAPLRLAALIREGVEKAASVVDASRPDLDDVERARIARMVGVGAVKYADLSVAHDTDYVFDFDRMLALTGNTGPYLQYATARIRSIFRRADLDPAAVLAAGAPVRVAEPSERALALALLGYGAVVAEVGDQLVPHRLAGYLFELAQAFTSFYDACPVLTAEDTAVRESRLVLTAATLQVLVDGLGLLGIDAPEQM</sequence>
<evidence type="ECO:0000256" key="1">
    <source>
        <dbReference type="ARBA" id="ARBA00004496"/>
    </source>
</evidence>
<evidence type="ECO:0000256" key="3">
    <source>
        <dbReference type="ARBA" id="ARBA00022490"/>
    </source>
</evidence>
<feature type="domain" description="DALR anticodon binding" evidence="12">
    <location>
        <begin position="468"/>
        <end position="587"/>
    </location>
</feature>
<dbReference type="SUPFAM" id="SSF47323">
    <property type="entry name" value="Anticodon-binding domain of a subclass of class I aminoacyl-tRNA synthetases"/>
    <property type="match status" value="1"/>
</dbReference>
<organism evidence="14 15">
    <name type="scientific">Salana multivorans</name>
    <dbReference type="NCBI Taxonomy" id="120377"/>
    <lineage>
        <taxon>Bacteria</taxon>
        <taxon>Bacillati</taxon>
        <taxon>Actinomycetota</taxon>
        <taxon>Actinomycetes</taxon>
        <taxon>Micrococcales</taxon>
        <taxon>Beutenbergiaceae</taxon>
        <taxon>Salana</taxon>
    </lineage>
</organism>
<dbReference type="OrthoDB" id="9803211at2"/>
<keyword evidence="6 10" id="KW-0067">ATP-binding</keyword>
<dbReference type="Pfam" id="PF05746">
    <property type="entry name" value="DALR_1"/>
    <property type="match status" value="1"/>
</dbReference>
<comment type="similarity">
    <text evidence="2 10 11">Belongs to the class-I aminoacyl-tRNA synthetase family.</text>
</comment>
<dbReference type="SUPFAM" id="SSF55190">
    <property type="entry name" value="Arginyl-tRNA synthetase (ArgRS), N-terminal 'additional' domain"/>
    <property type="match status" value="1"/>
</dbReference>
<evidence type="ECO:0000313" key="15">
    <source>
        <dbReference type="Proteomes" id="UP000275356"/>
    </source>
</evidence>
<keyword evidence="7 10" id="KW-0648">Protein biosynthesis</keyword>
<dbReference type="FunFam" id="1.10.730.10:FF:000008">
    <property type="entry name" value="Arginine--tRNA ligase"/>
    <property type="match status" value="1"/>
</dbReference>
<dbReference type="CDD" id="cd00671">
    <property type="entry name" value="ArgRS_core"/>
    <property type="match status" value="1"/>
</dbReference>
<dbReference type="InterPro" id="IPR001412">
    <property type="entry name" value="aa-tRNA-synth_I_CS"/>
</dbReference>
<dbReference type="HAMAP" id="MF_00123">
    <property type="entry name" value="Arg_tRNA_synth"/>
    <property type="match status" value="1"/>
</dbReference>
<dbReference type="InterPro" id="IPR005148">
    <property type="entry name" value="Arg-tRNA-synth_N"/>
</dbReference>
<comment type="caution">
    <text evidence="14">The sequence shown here is derived from an EMBL/GenBank/DDBJ whole genome shotgun (WGS) entry which is preliminary data.</text>
</comment>
<dbReference type="Proteomes" id="UP000275356">
    <property type="component" value="Unassembled WGS sequence"/>
</dbReference>
<dbReference type="CDD" id="cd07956">
    <property type="entry name" value="Anticodon_Ia_Arg"/>
    <property type="match status" value="1"/>
</dbReference>
<dbReference type="SUPFAM" id="SSF52374">
    <property type="entry name" value="Nucleotidylyl transferase"/>
    <property type="match status" value="1"/>
</dbReference>
<evidence type="ECO:0000256" key="7">
    <source>
        <dbReference type="ARBA" id="ARBA00022917"/>
    </source>
</evidence>
<evidence type="ECO:0000256" key="11">
    <source>
        <dbReference type="RuleBase" id="RU363038"/>
    </source>
</evidence>
<comment type="subunit">
    <text evidence="10">Monomer.</text>
</comment>
<dbReference type="EC" id="6.1.1.19" evidence="10"/>
<evidence type="ECO:0000256" key="5">
    <source>
        <dbReference type="ARBA" id="ARBA00022741"/>
    </source>
</evidence>
<dbReference type="GO" id="GO:0006420">
    <property type="term" value="P:arginyl-tRNA aminoacylation"/>
    <property type="evidence" value="ECO:0007669"/>
    <property type="project" value="UniProtKB-UniRule"/>
</dbReference>
<dbReference type="InterPro" id="IPR001278">
    <property type="entry name" value="Arg-tRNA-ligase"/>
</dbReference>
<dbReference type="InterPro" id="IPR008909">
    <property type="entry name" value="DALR_anticod-bd"/>
</dbReference>
<evidence type="ECO:0000313" key="14">
    <source>
        <dbReference type="EMBL" id="ROR97032.1"/>
    </source>
</evidence>
<dbReference type="GO" id="GO:0005524">
    <property type="term" value="F:ATP binding"/>
    <property type="evidence" value="ECO:0007669"/>
    <property type="project" value="UniProtKB-UniRule"/>
</dbReference>
<dbReference type="GO" id="GO:0005737">
    <property type="term" value="C:cytoplasm"/>
    <property type="evidence" value="ECO:0007669"/>
    <property type="project" value="UniProtKB-SubCell"/>
</dbReference>